<sequence length="158" mass="18248">MVDYARTVAPLQHKLEDVMVTRGRRKSRLAGVDLTWTKDDESAFRVVLKLHSNSSKMFFPDRDAHVCLFSDASASGWAVVLTQVRRHILRLRSSTMKCWYAAVEHLPSRKSTGLLSRKKDTLSLELVMTLSVCSTERKLFKFTVTILISFRILRRYEK</sequence>
<keyword evidence="2" id="KW-1185">Reference proteome</keyword>
<evidence type="ECO:0000313" key="2">
    <source>
        <dbReference type="Proteomes" id="UP001165121"/>
    </source>
</evidence>
<dbReference type="EMBL" id="BSXT01006100">
    <property type="protein sequence ID" value="GMF61960.1"/>
    <property type="molecule type" value="Genomic_DNA"/>
</dbReference>
<evidence type="ECO:0000313" key="1">
    <source>
        <dbReference type="EMBL" id="GMF61960.1"/>
    </source>
</evidence>
<reference evidence="1" key="1">
    <citation type="submission" date="2023-04" db="EMBL/GenBank/DDBJ databases">
        <title>Phytophthora fragariaefolia NBRC 109709.</title>
        <authorList>
            <person name="Ichikawa N."/>
            <person name="Sato H."/>
            <person name="Tonouchi N."/>
        </authorList>
    </citation>
    <scope>NUCLEOTIDE SEQUENCE</scope>
    <source>
        <strain evidence="1">NBRC 109709</strain>
    </source>
</reference>
<gene>
    <name evidence="1" type="ORF">Pfra01_002700300</name>
</gene>
<proteinExistence type="predicted"/>
<comment type="caution">
    <text evidence="1">The sequence shown here is derived from an EMBL/GenBank/DDBJ whole genome shotgun (WGS) entry which is preliminary data.</text>
</comment>
<dbReference type="OrthoDB" id="10482793at2759"/>
<dbReference type="AlphaFoldDB" id="A0A9W6YGE2"/>
<dbReference type="InterPro" id="IPR043502">
    <property type="entry name" value="DNA/RNA_pol_sf"/>
</dbReference>
<dbReference type="SUPFAM" id="SSF56672">
    <property type="entry name" value="DNA/RNA polymerases"/>
    <property type="match status" value="1"/>
</dbReference>
<dbReference type="Proteomes" id="UP001165121">
    <property type="component" value="Unassembled WGS sequence"/>
</dbReference>
<name>A0A9W6YGE2_9STRA</name>
<organism evidence="1 2">
    <name type="scientific">Phytophthora fragariaefolia</name>
    <dbReference type="NCBI Taxonomy" id="1490495"/>
    <lineage>
        <taxon>Eukaryota</taxon>
        <taxon>Sar</taxon>
        <taxon>Stramenopiles</taxon>
        <taxon>Oomycota</taxon>
        <taxon>Peronosporomycetes</taxon>
        <taxon>Peronosporales</taxon>
        <taxon>Peronosporaceae</taxon>
        <taxon>Phytophthora</taxon>
    </lineage>
</organism>
<protein>
    <submittedName>
        <fullName evidence="1">Unnamed protein product</fullName>
    </submittedName>
</protein>
<accession>A0A9W6YGE2</accession>